<organism evidence="8 9">
    <name type="scientific">Monoraphidium neglectum</name>
    <dbReference type="NCBI Taxonomy" id="145388"/>
    <lineage>
        <taxon>Eukaryota</taxon>
        <taxon>Viridiplantae</taxon>
        <taxon>Chlorophyta</taxon>
        <taxon>core chlorophytes</taxon>
        <taxon>Chlorophyceae</taxon>
        <taxon>CS clade</taxon>
        <taxon>Sphaeropleales</taxon>
        <taxon>Selenastraceae</taxon>
        <taxon>Monoraphidium</taxon>
    </lineage>
</organism>
<dbReference type="InterPro" id="IPR001344">
    <property type="entry name" value="Chloro_AB-bd_pln"/>
</dbReference>
<evidence type="ECO:0000256" key="5">
    <source>
        <dbReference type="ARBA" id="ARBA00022991"/>
    </source>
</evidence>
<feature type="binding site" description="axial binding residue" evidence="6">
    <location>
        <position position="148"/>
    </location>
    <ligand>
        <name>chlorophyll b</name>
        <dbReference type="ChEBI" id="CHEBI:61721"/>
        <label>1</label>
    </ligand>
    <ligandPart>
        <name>Mg</name>
        <dbReference type="ChEBI" id="CHEBI:25107"/>
    </ligandPart>
</feature>
<dbReference type="Pfam" id="PF00504">
    <property type="entry name" value="Chloroa_b-bind"/>
    <property type="match status" value="1"/>
</dbReference>
<reference evidence="8 9" key="1">
    <citation type="journal article" date="2013" name="BMC Genomics">
        <title>Reconstruction of the lipid metabolism for the microalga Monoraphidium neglectum from its genome sequence reveals characteristics suitable for biofuel production.</title>
        <authorList>
            <person name="Bogen C."/>
            <person name="Al-Dilaimi A."/>
            <person name="Albersmeier A."/>
            <person name="Wichmann J."/>
            <person name="Grundmann M."/>
            <person name="Rupp O."/>
            <person name="Lauersen K.J."/>
            <person name="Blifernez-Klassen O."/>
            <person name="Kalinowski J."/>
            <person name="Goesmann A."/>
            <person name="Mussgnug J.H."/>
            <person name="Kruse O."/>
        </authorList>
    </citation>
    <scope>NUCLEOTIDE SEQUENCE [LARGE SCALE GENOMIC DNA]</scope>
    <source>
        <strain evidence="8 9">SAG 48.87</strain>
    </source>
</reference>
<dbReference type="AlphaFoldDB" id="A0A0D2MR53"/>
<evidence type="ECO:0000256" key="1">
    <source>
        <dbReference type="ARBA" id="ARBA00022494"/>
    </source>
</evidence>
<evidence type="ECO:0000256" key="3">
    <source>
        <dbReference type="ARBA" id="ARBA00022531"/>
    </source>
</evidence>
<dbReference type="OrthoDB" id="423598at2759"/>
<dbReference type="RefSeq" id="XP_013904099.1">
    <property type="nucleotide sequence ID" value="XM_014048645.1"/>
</dbReference>
<keyword evidence="4 7" id="KW-0934">Plastid</keyword>
<feature type="binding site" evidence="6">
    <location>
        <position position="199"/>
    </location>
    <ligand>
        <name>chlorophyll a</name>
        <dbReference type="ChEBI" id="CHEBI:58416"/>
        <label>1</label>
    </ligand>
</feature>
<name>A0A0D2MR53_9CHLO</name>
<feature type="binding site" evidence="6">
    <location>
        <position position="203"/>
    </location>
    <ligand>
        <name>chlorophyll a</name>
        <dbReference type="ChEBI" id="CHEBI:58416"/>
        <label>1</label>
    </ligand>
</feature>
<dbReference type="Proteomes" id="UP000054498">
    <property type="component" value="Unassembled WGS sequence"/>
</dbReference>
<dbReference type="EMBL" id="KK100560">
    <property type="protein sequence ID" value="KIZ05080.1"/>
    <property type="molecule type" value="Genomic_DNA"/>
</dbReference>
<feature type="binding site" description="axial binding residue" evidence="6">
    <location>
        <position position="136"/>
    </location>
    <ligand>
        <name>chlorophyll b</name>
        <dbReference type="ChEBI" id="CHEBI:61721"/>
        <label>1</label>
    </ligand>
    <ligandPart>
        <name>Mg</name>
        <dbReference type="ChEBI" id="CHEBI:25107"/>
    </ligandPart>
</feature>
<evidence type="ECO:0000256" key="4">
    <source>
        <dbReference type="ARBA" id="ARBA00022640"/>
    </source>
</evidence>
<dbReference type="STRING" id="145388.A0A0D2MR53"/>
<evidence type="ECO:0000256" key="6">
    <source>
        <dbReference type="PIRSR" id="PIRSR601344-1"/>
    </source>
</evidence>
<keyword evidence="7" id="KW-0604">Photosystem II</keyword>
<evidence type="ECO:0000256" key="7">
    <source>
        <dbReference type="RuleBase" id="RU363080"/>
    </source>
</evidence>
<keyword evidence="5 7" id="KW-0157">Chromophore</keyword>
<dbReference type="GO" id="GO:0016168">
    <property type="term" value="F:chlorophyll binding"/>
    <property type="evidence" value="ECO:0007669"/>
    <property type="project" value="UniProtKB-KW"/>
</dbReference>
<sequence>MAFALSSKSVLRAAPASGARATRVVPRAAVEWYGPDRPKFLGPFEGETPDYLTGEFPGDYGWDTAGLSADPATFSRYREVELIHARWAMLGALGCLTPELLAKNGVPFADAGVWFKAGAGIFAEDGLNYLGNPSLVHAQSILATLAFQVVVMGAAESYRFNGSAPGGFAEGSDTLYPGGAFDPLGLADDPDTFAELKVKEIKNGRLAMFSMLGFFIQAIVTSKGPVANLEEHLANPTVNNIFANAPRLA</sequence>
<keyword evidence="7" id="KW-0793">Thylakoid</keyword>
<dbReference type="SUPFAM" id="SSF103511">
    <property type="entry name" value="Chlorophyll a-b binding protein"/>
    <property type="match status" value="1"/>
</dbReference>
<feature type="binding site" evidence="6">
    <location>
        <position position="232"/>
    </location>
    <ligand>
        <name>chlorophyll a</name>
        <dbReference type="ChEBI" id="CHEBI:58416"/>
        <label>1</label>
    </ligand>
</feature>
<keyword evidence="9" id="KW-1185">Reference proteome</keyword>
<feature type="binding site" evidence="6">
    <location>
        <position position="140"/>
    </location>
    <ligand>
        <name>chlorophyll a</name>
        <dbReference type="ChEBI" id="CHEBI:58416"/>
        <label>3</label>
    </ligand>
</feature>
<protein>
    <recommendedName>
        <fullName evidence="7">Chlorophyll a-b binding protein, chloroplastic</fullName>
    </recommendedName>
</protein>
<dbReference type="GO" id="GO:0009523">
    <property type="term" value="C:photosystem II"/>
    <property type="evidence" value="ECO:0007669"/>
    <property type="project" value="UniProtKB-KW"/>
</dbReference>
<proteinExistence type="inferred from homology"/>
<keyword evidence="7" id="KW-0603">Photosystem I</keyword>
<keyword evidence="3 7" id="KW-0602">Photosynthesis</keyword>
<feature type="binding site" description="axial binding residue" evidence="6">
    <location>
        <position position="86"/>
    </location>
    <ligand>
        <name>chlorophyll b</name>
        <dbReference type="ChEBI" id="CHEBI:61721"/>
        <label>1</label>
    </ligand>
    <ligandPart>
        <name>Mg</name>
        <dbReference type="ChEBI" id="CHEBI:25107"/>
    </ligandPart>
</feature>
<feature type="binding site" evidence="6">
    <location>
        <position position="62"/>
    </location>
    <ligand>
        <name>chlorophyll a</name>
        <dbReference type="ChEBI" id="CHEBI:58416"/>
        <label>1</label>
    </ligand>
</feature>
<dbReference type="GeneID" id="25735749"/>
<feature type="binding site" description="axial binding residue" evidence="6">
    <location>
        <position position="156"/>
    </location>
    <ligand>
        <name>chlorophyll b</name>
        <dbReference type="ChEBI" id="CHEBI:61721"/>
        <label>2</label>
    </ligand>
    <ligandPart>
        <name>Mg</name>
        <dbReference type="ChEBI" id="CHEBI:25107"/>
    </ligandPart>
</feature>
<evidence type="ECO:0000313" key="9">
    <source>
        <dbReference type="Proteomes" id="UP000054498"/>
    </source>
</evidence>
<accession>A0A0D2MR53</accession>
<dbReference type="GO" id="GO:0009535">
    <property type="term" value="C:chloroplast thylakoid membrane"/>
    <property type="evidence" value="ECO:0007669"/>
    <property type="project" value="UniProtKB-SubCell"/>
</dbReference>
<feature type="binding site" evidence="6">
    <location>
        <position position="205"/>
    </location>
    <ligand>
        <name>chlorophyll a</name>
        <dbReference type="ChEBI" id="CHEBI:58416"/>
        <label>1</label>
    </ligand>
</feature>
<feature type="binding site" evidence="6">
    <location>
        <position position="84"/>
    </location>
    <ligand>
        <name>chlorophyll a</name>
        <dbReference type="ChEBI" id="CHEBI:58416"/>
        <label>1</label>
    </ligand>
</feature>
<evidence type="ECO:0000256" key="2">
    <source>
        <dbReference type="ARBA" id="ARBA00022528"/>
    </source>
</evidence>
<keyword evidence="2 7" id="KW-0150">Chloroplast</keyword>
<dbReference type="InterPro" id="IPR022796">
    <property type="entry name" value="Chloroa_b-bind"/>
</dbReference>
<keyword evidence="1 6" id="KW-0148">Chlorophyll</keyword>
<feature type="binding site" evidence="6">
    <location>
        <position position="130"/>
    </location>
    <ligand>
        <name>chlorophyll a</name>
        <dbReference type="ChEBI" id="CHEBI:58416"/>
        <label>1</label>
    </ligand>
</feature>
<comment type="function">
    <text evidence="7">The light-harvesting complex (LHC) functions as a light receptor, it captures and delivers excitation energy to photosystems with which it is closely associated.</text>
</comment>
<comment type="subcellular location">
    <subcellularLocation>
        <location evidence="7">Plastid</location>
        <location evidence="7">Chloroplast thylakoid membrane</location>
    </subcellularLocation>
</comment>
<dbReference type="PANTHER" id="PTHR21649">
    <property type="entry name" value="CHLOROPHYLL A/B BINDING PROTEIN"/>
    <property type="match status" value="1"/>
</dbReference>
<comment type="similarity">
    <text evidence="7">Belongs to the light-harvesting chlorophyll a/b-binding (LHC) protein family.</text>
</comment>
<feature type="binding site" evidence="6">
    <location>
        <position position="68"/>
    </location>
    <ligand>
        <name>chlorophyll a</name>
        <dbReference type="ChEBI" id="CHEBI:58416"/>
        <label>1</label>
    </ligand>
</feature>
<dbReference type="GO" id="GO:0009765">
    <property type="term" value="P:photosynthesis, light harvesting"/>
    <property type="evidence" value="ECO:0007669"/>
    <property type="project" value="InterPro"/>
</dbReference>
<dbReference type="KEGG" id="mng:MNEG_2871"/>
<feature type="binding site" evidence="6">
    <location>
        <position position="200"/>
    </location>
    <ligand>
        <name>chlorophyll a</name>
        <dbReference type="ChEBI" id="CHEBI:58416"/>
        <label>1</label>
    </ligand>
</feature>
<feature type="binding site" description="axial binding residue" evidence="6">
    <location>
        <position position="217"/>
    </location>
    <ligand>
        <name>chlorophyll a</name>
        <dbReference type="ChEBI" id="CHEBI:58416"/>
        <label>3</label>
    </ligand>
    <ligandPart>
        <name>Mg</name>
        <dbReference type="ChEBI" id="CHEBI:25107"/>
    </ligandPart>
</feature>
<dbReference type="GO" id="GO:0009522">
    <property type="term" value="C:photosystem I"/>
    <property type="evidence" value="ECO:0007669"/>
    <property type="project" value="UniProtKB-KW"/>
</dbReference>
<feature type="binding site" evidence="6">
    <location>
        <position position="81"/>
    </location>
    <ligand>
        <name>chlorophyll a</name>
        <dbReference type="ChEBI" id="CHEBI:58416"/>
        <label>1</label>
    </ligand>
</feature>
<dbReference type="Gene3D" id="1.10.3460.10">
    <property type="entry name" value="Chlorophyll a/b binding protein domain"/>
    <property type="match status" value="1"/>
</dbReference>
<evidence type="ECO:0000313" key="8">
    <source>
        <dbReference type="EMBL" id="KIZ05080.1"/>
    </source>
</evidence>
<gene>
    <name evidence="8" type="ORF">MNEG_2871</name>
</gene>